<dbReference type="InterPro" id="IPR001509">
    <property type="entry name" value="Epimerase_deHydtase"/>
</dbReference>
<dbReference type="AlphaFoldDB" id="A0A554NFJ3"/>
<evidence type="ECO:0000259" key="1">
    <source>
        <dbReference type="Pfam" id="PF01370"/>
    </source>
</evidence>
<dbReference type="PANTHER" id="PTHR43245:SF13">
    <property type="entry name" value="UDP-D-APIOSE_UDP-D-XYLOSE SYNTHASE 2"/>
    <property type="match status" value="1"/>
</dbReference>
<dbReference type="Proteomes" id="UP000319894">
    <property type="component" value="Unassembled WGS sequence"/>
</dbReference>
<dbReference type="SUPFAM" id="SSF51735">
    <property type="entry name" value="NAD(P)-binding Rossmann-fold domains"/>
    <property type="match status" value="1"/>
</dbReference>
<keyword evidence="3" id="KW-1185">Reference proteome</keyword>
<protein>
    <submittedName>
        <fullName evidence="2">Epimerase</fullName>
    </submittedName>
</protein>
<evidence type="ECO:0000313" key="3">
    <source>
        <dbReference type="Proteomes" id="UP000319894"/>
    </source>
</evidence>
<feature type="domain" description="NAD-dependent epimerase/dehydratase" evidence="1">
    <location>
        <begin position="6"/>
        <end position="77"/>
    </location>
</feature>
<comment type="caution">
    <text evidence="2">The sequence shown here is derived from an EMBL/GenBank/DDBJ whole genome shotgun (WGS) entry which is preliminary data.</text>
</comment>
<dbReference type="PANTHER" id="PTHR43245">
    <property type="entry name" value="BIFUNCTIONAL POLYMYXIN RESISTANCE PROTEIN ARNA"/>
    <property type="match status" value="1"/>
</dbReference>
<dbReference type="InParanoid" id="A0A554NFJ3"/>
<accession>A0A554NFJ3</accession>
<dbReference type="RefSeq" id="WP_144260567.1">
    <property type="nucleotide sequence ID" value="NZ_QMDX01000001.1"/>
</dbReference>
<dbReference type="InterPro" id="IPR036291">
    <property type="entry name" value="NAD(P)-bd_dom_sf"/>
</dbReference>
<gene>
    <name evidence="2" type="ORF">DP107_02605</name>
</gene>
<name>A0A554NFJ3_9EURY</name>
<dbReference type="InterPro" id="IPR050177">
    <property type="entry name" value="Lipid_A_modif_metabolic_enz"/>
</dbReference>
<dbReference type="OrthoDB" id="312217at2157"/>
<sequence>MTDADALVIGGSRFIGRHTVAALADAGYDVTIFNRGTHDHPFGSAVDRVEGDRREDDDLRRARDAVDPAVVVDCVAYYPRDVRVACEVFADVEGYVFISSGAAYGAERVPKREGETALHPCSDEQATDDTWETYGNRKAEADREVFVAAERGVNAMSLRPPIVYGPHDYTERFDYWVDRVDGADRVLVPGDGTNLRHLVYVEDVADAVVTLLDRGEPGEAYNVGDDHLPTLGEWVDLVADACGSHPTVVHAGERELAAGDLTHEDFPLYRPYPHVLDTTKLRTLGWRSTAHEEAVAATVEHVRERGFEGDRGPDREAEARVLDILETM</sequence>
<dbReference type="Gene3D" id="3.40.50.720">
    <property type="entry name" value="NAD(P)-binding Rossmann-like Domain"/>
    <property type="match status" value="1"/>
</dbReference>
<dbReference type="Pfam" id="PF01370">
    <property type="entry name" value="Epimerase"/>
    <property type="match status" value="2"/>
</dbReference>
<feature type="domain" description="NAD-dependent epimerase/dehydratase" evidence="1">
    <location>
        <begin position="91"/>
        <end position="224"/>
    </location>
</feature>
<evidence type="ECO:0000313" key="2">
    <source>
        <dbReference type="EMBL" id="TSD16085.1"/>
    </source>
</evidence>
<dbReference type="EMBL" id="QMDX01000001">
    <property type="protein sequence ID" value="TSD16085.1"/>
    <property type="molecule type" value="Genomic_DNA"/>
</dbReference>
<proteinExistence type="predicted"/>
<reference evidence="2 3" key="1">
    <citation type="submission" date="2018-06" db="EMBL/GenBank/DDBJ databases">
        <title>Natronomonas sp. F16-60 a new haloarchaeon isolated from a solar saltern of Isla Cristina, Huelva, Spain.</title>
        <authorList>
            <person name="Duran-Viseras A."/>
            <person name="Sanchez-Porro C."/>
            <person name="Ventosa A."/>
        </authorList>
    </citation>
    <scope>NUCLEOTIDE SEQUENCE [LARGE SCALE GENOMIC DNA]</scope>
    <source>
        <strain evidence="2 3">F16-60</strain>
    </source>
</reference>
<organism evidence="2 3">
    <name type="scientific">Haloglomus irregulare</name>
    <dbReference type="NCBI Taxonomy" id="2234134"/>
    <lineage>
        <taxon>Archaea</taxon>
        <taxon>Methanobacteriati</taxon>
        <taxon>Methanobacteriota</taxon>
        <taxon>Stenosarchaea group</taxon>
        <taxon>Halobacteria</taxon>
        <taxon>Halobacteriales</taxon>
        <taxon>Natronomonadaceae</taxon>
        <taxon>Haloglomus</taxon>
    </lineage>
</organism>